<dbReference type="Proteomes" id="UP001172680">
    <property type="component" value="Unassembled WGS sequence"/>
</dbReference>
<organism evidence="1 2">
    <name type="scientific">Coniosporium tulheliwenetii</name>
    <dbReference type="NCBI Taxonomy" id="3383036"/>
    <lineage>
        <taxon>Eukaryota</taxon>
        <taxon>Fungi</taxon>
        <taxon>Dikarya</taxon>
        <taxon>Ascomycota</taxon>
        <taxon>Pezizomycotina</taxon>
        <taxon>Dothideomycetes</taxon>
        <taxon>Dothideomycetes incertae sedis</taxon>
        <taxon>Coniosporium</taxon>
    </lineage>
</organism>
<gene>
    <name evidence="1" type="ORF">H2199_000600</name>
</gene>
<reference evidence="1" key="1">
    <citation type="submission" date="2022-10" db="EMBL/GenBank/DDBJ databases">
        <title>Culturing micro-colonial fungi from biological soil crusts in the Mojave desert and describing Neophaeococcomyces mojavensis, and introducing the new genera and species Taxawa tesnikishii.</title>
        <authorList>
            <person name="Kurbessoian T."/>
            <person name="Stajich J.E."/>
        </authorList>
    </citation>
    <scope>NUCLEOTIDE SEQUENCE</scope>
    <source>
        <strain evidence="1">JES_115</strain>
    </source>
</reference>
<dbReference type="EMBL" id="JAPDRP010000002">
    <property type="protein sequence ID" value="KAJ9648687.1"/>
    <property type="molecule type" value="Genomic_DNA"/>
</dbReference>
<name>A0ACC2ZMG0_9PEZI</name>
<proteinExistence type="predicted"/>
<protein>
    <submittedName>
        <fullName evidence="1">Uncharacterized protein</fullName>
    </submittedName>
</protein>
<comment type="caution">
    <text evidence="1">The sequence shown here is derived from an EMBL/GenBank/DDBJ whole genome shotgun (WGS) entry which is preliminary data.</text>
</comment>
<evidence type="ECO:0000313" key="1">
    <source>
        <dbReference type="EMBL" id="KAJ9648687.1"/>
    </source>
</evidence>
<accession>A0ACC2ZMG0</accession>
<sequence length="5491" mass="592421">MLPSLPSSRTTSRSASVQGTEDEFHSAVQSPELRSSDYGDAFEHAPFDEDYLGSQQATPRAFAFPTESPDLFQDLDDQPDLETPLDDSFQSVEETTDHGATSPSHERVEIEGFSELPSSRLSSPAHGQDLSPTDVENVAAAALLGGTAGLVAHDILAKQDPAIIDDFMAGEADPDDLHPELSTIPTAEPEASEGPVRPVLPRTTFKKSKKGQKGAKLGTSTPEPGSPTELSPEAMQQLREKDAQDAVDSWFEPTPSIGYVPKKGKKGKKSRESSMSEGPFSGSIPPEEDSVPRPGVESESQYLPGPVQPILELPSLPEQTLEEARELVAEPDSVEAEMPADIGDIEPTPEDSADIPEPSEGTKVLLQRDKGKGKGKKKAKKGSRSSVSISPAECEAALPPEQRDATPIEATIPLPESPVPAASSLLRARHDIVPLLQTDTSALDTDVATLRLEPEAGMNESVSGDSLKRPIDLDKPTSAITTISPLSDKPLDHGDKTLTRDANALKGSVTPAPVLDSAEDVAAPVKSAIEASPTVTPALPRKKSKGKGKKRQQADIWAEEPAEPTDPTDPADAVLPVQDDQASVPQVEGGEASQTVQTLPSLEEVSQIPLPADTEGVEPAEDVPGSMGGERPADQFVPQEAAAANQEIESSPLGNDSVHEEPTVEETQDPQISGQLADASAVGGKKKKGKKGKKSPWTPTEDPTMPATEVEPATRELGLELKDPEPEFAVPPKKAKKSKKKLRQDIWTEDEVEPSETVTHDTTVSSAYQQELEPVVDVEDPLPEILPSVISLPEGDDEDLSEPRTAMSTSDEVLNIGSVASVQQEGFTQTETLSTEKEKPEALQVKPELVPLPQDEEDLVEAPAPDPPTELPNSQSAVDTVPEPIEALPLSSESSAAIMPDEAAIGKNDTHTALGMPPSTPADEATDGRLQAEEAETFWAMPSKKKGKKAKKPRAFTSETPQESPEPAPEPALSSMPAPYLRPEDAGLEPADQPEPVVDTSQEQTGGVSIHNIEPEILPAPNYSIQPESSPQAVPLSTRSILELLSNEEALQSRQPPAEAEDERPQSFTTPPSTVNQTPTTQDQQHEEVVESVLADSPESPPDEGGVALQAPAEPPDQQATREVEAPSHMMEEVQSGLLEDAAQAASQDLEKTQPTTEAAETEGVLPAESLPSPEEALKQQDHDQTQLTGENLEVDSTFAREDTSESFGNLQQTLPREEPQATSREEFQATAQDEWAISSKKKGKKGKKGKGKESAPESPAPELVEALVIPEPEIQEALPPQDEPAPAIIEAAADEEWAPSKKKGKKGKKSKAESKTPESPVPHAVEALPEFELSSLSLDDLEPFAPPVSDPVMQAVTSAPGEVRSEIKEEDTQAMSDIPPTQSIKPPAETPPEIQIESQEQPAPQAVEAEAREEWAMPAKKKGKKGKGKGKTSVPESPAPETADAQRDLEVMTAIEEPVQPQAPFPEPVAEEEWALPGDKKKGKKNKKRAFVTQSPVTEPEAVPLPETPMEAESGTVALEQFATAAKSDPLVPADTAQENLLQTNRDVDLAETTPISPAAVESLETSLPENMLGEPTAQASELPLAPIELDATNAPKASLDETVADRVEPTINDRTPKPSQEDGTASRLPVPDQPSAEEDIREMEEQSHLAQPEAIPIPDTPLEDLSPREPEPFMYGEPERIEPTMLPLPETPLEDPSPCEIPLPLDEDQQEEQESINEEWALPSKKKKKDNKCGSTLRTPSIGLTEAKTAEEQAAGLETEDAREPEAIPLPEAPPLEMIALAPPTAEFDGLPQNESTHDGSAVPTQYQGVSSESQAVSVIEPGPESRPADDLDPLHATQQGTPTNSQTLSGDIGQEQEQHRPEVEWALPSKKKGKKGKKRASGFDSYDTGASPEAIPLPETPLEEPANAGRQLEPEITDPQQAPEEPLGPQPEDWFGLSKKKSKKGKKRASVLATPVSELAEAEALPLPVSPLEEPSTATLEHSPGTTPSQAMIVPNATTEEDEEAVMPAINLEQPHSPEARASSPSENSLGEADNFDLVPQAVALPPSPPAESFPLGTRLLSRRALPRPEAVPLPGTPVEDLSVPGMFRDQDAVVADPVVNREDFTHPLETDLDATGKPSDRDPEPENNEAGVEAAEEGLDKEPTVQQPAAYETPEEFWIGTSSKKGKKGKKGKPNEPAPLDESDGPKGIVTEDAVHTASENYGDVPAVESVIEEPEQGVWASSSKKKKGKGKKVNQASGLSMPTVIQEAETVEDPTVEDQAANPKDAPHDTGMNLQDEAIGRSETTREAQEREVEGVWAMPSKSKGKRGKKGKQVSVPSTPPVIEEPEPVQLSTDDAPATISEVPVPREESQEVEQPIETPQSLQQAGADDLWALPLKSKKKGKKISLQITPPVAEERGPTFNAPHVVERAEVEADTQAIELVSPRQPTPVTEYAQEGKIDRDLLRSPEKSDEHGNNTSHDAISDTPEAANLPESVNGNDKSVKPARVLGNNDLDRLSEQPLAVSKDMQIEDASNEMVEVKDQAGSNIQELVLAAAEAALEEGPDDFWAPTLKKGKKGKKGKRASAFATPPVLEEPEPVPQESAAIEAPHEPEVEEFSTKKLKKDKKKDKRKGKSDQTGSFETAQEDPQTPSVIIPDEEAPGASAEAAIDAARPASPSQLAVPPSPPIAATEKADLSQQQTSVGTGESDGHRDMPAPSTVPLPLPAEGEEDDLVTEEFAGQVEVDQKPAAEPHEEPAADDSRAWENKRPSSTTSEIPSDAPAALFQATPSPSDEILSTQEPDGADKTAEPSPGESLEESQPGTTRTAEEAEFGSAGNSRQPDHAQEAEGVEVFSIKKNKKDKRKAKKGKTTSLDHDLPAEPSTIQEPEIVQEIEQAIPADDGTDKTSQAEPAVAHETLSQQTEGNTKTDYKTTSERVITQVPLEAEPEEELSLKKSKKDKKKGKKGRTAGFESPVPLDPFPDEQQAPTDLAGEASSITTVNQYLPQTLEVPDDAANGVHSQDLEDEAEVQVPEVPFPIGKKDKKKAKKAKGSGLQSPFSEAPPAIRSTDTHPDDEAQTSPPADLARDARYEVPRDAFLDSIDLPLASEPTDDSATFSIKKSKKEMKKAKTSKQILTSGVSHGLSELDNSQLSRDEVIETASDSREAAERAVFKGVAETAQASEQEVIEAAAVPLPQNEEPAGRSNPVSSLDYPVADTKPGLPLQEALVERVASNDDVVLVEDRPIEPSAEFDATHTVEEFSHLSNNNAFSPGTDLPFPPVDAQFSGDRQDEALLESTLAEAITLPLPDFETGTEQQAAAEESVLGPALIPLPEPSPKEEVELLAEEPVFEPVLVPLPKPSAHEEAELVLDNRNPEQEHEPADDSIDNTKDEAAPQGWQETESSEAIFAPIKKAKKGKKSKQSRQGPIAIADEPSFEANTTAEPLEQIVAQSTIKSPSDIDFAATLAAGLEDSGFDPNLVLNEPAFHRRLSPAGSIAEADPEELFTTTKKNPKKSKKGKLSRTSTAGPSEVVTPRNEVEETAQIPEVSPPSDDRDFTDTLAAGLQSSGFDPSLVLNDPAFSRRHSPTGGADAASDEYFPFQKKPKKGKKGKKNQASTPDVLLESREEVSEVAPFRGALTTVAASESLQEPVNDSHEPNTIPPPQEPAISHIEAARERAAGADADLPAADKPTLNVPAVASGILVSEQVAEQVEADDSQSHGIFEQGEDGEEGRFTTDAEMIEVVPAMDSLMVGMSNNALTEKALAVETPATEVSIIDSAGEPPGSGATTVGVRDSPTPFLDLLSTDKNIRDLTLPAEEVDDHVGSVPTGFEHTADTGAPQPLSQDVINQNALDEVPEARVEQAGPPLKELREAQREDGGLPDEDHGEVDESGFQSKKKGRKGKKSKTVLATEEVGAPNPVDTLATAAAAATAAATAFDSEPTYNDETAPPETIEQPRDEDVWAAPIKKKGKKGRRAQAPRRLWKDQSPSREQPLIEQPSSAEEKPEPLPPTKPLEEVDTWAVPLKKGKKSKKGTGSSTPLEEVIAPETVMETADERPFVEQPTLPEAQKDDGMPTSEVSREDFWAAPSKKGKKGRKGMGAATSLEEATASDIAVETAKEPPAIEQPSIERPAAAAKQEYEEPLTAEPPQEDDIWAVPEKKGKKGKKGTSTSTPAEELSKSQPMPDPTIERSFAEPTVGTNGEEDTLVVPDQPQEEFAWAQSSKKKGRKGKKGSAKAVTELESSQSQDTSGVATPLPEVTEPEKPVAMESQQDIVISAPELEGTERQLDQPTEVLAALNSEFSGETLHPRPEIVEIKPMGEETLQTQLVPIERLVSQQQVAEEPSDKIVEEVETEWGLPVKKKGKKGKKGKRVGTDQDVGSQEPEIPVGEMSWETRDSTADLEQPALEEPVSVSLNDSPAAGGGHFSDKQLDTVHIGPQSPPGKVGSMFPGLERVKRRAPSFSQPGEQPSEKRIHLPEVKLRSVSRPSIDLAPHQERPEDEAYRVILPTEPVEQKVSDMDQSQEADQEPEPPSAEGIASTLEPTWAFPDNRDSAYVSDSPLLSSSQIPTRNVIRDSGFHEVASPMLQQDTDTTYDPTASESIVQDAIPQSPKVTAKGGSQLDEAEPLSSHTGTHEPLSPSPPQLVSERDEAPVSPLQSTSKDRTSYLFKSSPSTRDLVDEQSAEPQGIEAVLERNLSPVSPLIEQDEAPHSTNGDQRYQIDDHADSQQENAPSSIFGDPTPHESDSTRSENLEVPESSFRTPSAPLDTIREHSPVEESPLSKRSRAFSEEPEEALASRGRSLSSSRLSRSRKLSPLSDRAQTSTLQRLDSPKGPLSTDDLLDRLSWPSVDEEKETVAIDRTLRLDPAKQRAVENLSPRPLHDPARRRESGTLSPSVISDRSSGSARFRTPEHLRPMSVVSNRSSTPPLRRMDRSLSGDLRAASKREEAKARTATVSPQPRVEPPVAGPSTYDRVDDKGKARAADMADLYEGWGDAPGSPSSQARPLSVRKRQSMHIMDLEARLDQLSSENRALQEAKARAEENVQDAAYQREVESTATAEALHARDLKMRDKDAEIVQITAMLQSLRQEIARLTEVNQTLTEANKNLSDDTNERYATLQAESAYAHQQWQQSARALDDLRLQHQRVTSGVEAFVRDEISKALEDKDAEIRLLKEELEDAMEQIKLQQRQILASKQGDSFLTIRDEDYFDSACQKLCQHVQQWVLRFSKFSDTRACRLSTDIGDEKIEARLDNAILDGSDVDLLLSDRVKRRDVFMSVVMTMVWEYVFTRYLFGMDREQRQKLKALEKTLGEVGKPTFPPPPTDPLILTLFTGPTRAVAQWRAITLTLLSKRDIFVHQRAQDTEAVPQILDSLRKVITLAVELSIEMRTQRAEYIMLPPLQPEYDTNGDLVRKVHFNAALMNERSGEVSSNEELEARAAVVKIVLFPLVVKKGDDSGEGEDEIVVCPAQVLVAGPPKKKVVRVVSGAMSLGRRSNRSVQSVVMEDAENVI</sequence>
<evidence type="ECO:0000313" key="2">
    <source>
        <dbReference type="Proteomes" id="UP001172680"/>
    </source>
</evidence>
<keyword evidence="2" id="KW-1185">Reference proteome</keyword>